<evidence type="ECO:0000256" key="1">
    <source>
        <dbReference type="ARBA" id="ARBA00004430"/>
    </source>
</evidence>
<name>A0A699ZHX4_HAELA</name>
<dbReference type="EMBL" id="BLLF01002013">
    <property type="protein sequence ID" value="GFH22317.1"/>
    <property type="molecule type" value="Genomic_DNA"/>
</dbReference>
<comment type="subcellular location">
    <subcellularLocation>
        <location evidence="1">Cytoplasm</location>
        <location evidence="1">Cytoskeleton</location>
        <location evidence="1">Cilium axoneme</location>
    </subcellularLocation>
</comment>
<reference evidence="2 3" key="1">
    <citation type="submission" date="2020-02" db="EMBL/GenBank/DDBJ databases">
        <title>Draft genome sequence of Haematococcus lacustris strain NIES-144.</title>
        <authorList>
            <person name="Morimoto D."/>
            <person name="Nakagawa S."/>
            <person name="Yoshida T."/>
            <person name="Sawayama S."/>
        </authorList>
    </citation>
    <scope>NUCLEOTIDE SEQUENCE [LARGE SCALE GENOMIC DNA]</scope>
    <source>
        <strain evidence="2 3">NIES-144</strain>
    </source>
</reference>
<proteinExistence type="predicted"/>
<dbReference type="InterPro" id="IPR032675">
    <property type="entry name" value="LRR_dom_sf"/>
</dbReference>
<dbReference type="Proteomes" id="UP000485058">
    <property type="component" value="Unassembled WGS sequence"/>
</dbReference>
<organism evidence="2 3">
    <name type="scientific">Haematococcus lacustris</name>
    <name type="common">Green alga</name>
    <name type="synonym">Haematococcus pluvialis</name>
    <dbReference type="NCBI Taxonomy" id="44745"/>
    <lineage>
        <taxon>Eukaryota</taxon>
        <taxon>Viridiplantae</taxon>
        <taxon>Chlorophyta</taxon>
        <taxon>core chlorophytes</taxon>
        <taxon>Chlorophyceae</taxon>
        <taxon>CS clade</taxon>
        <taxon>Chlamydomonadales</taxon>
        <taxon>Haematococcaceae</taxon>
        <taxon>Haematococcus</taxon>
    </lineage>
</organism>
<keyword evidence="3" id="KW-1185">Reference proteome</keyword>
<protein>
    <recommendedName>
        <fullName evidence="4">F-box domain-containing protein</fullName>
    </recommendedName>
</protein>
<dbReference type="AlphaFoldDB" id="A0A699ZHX4"/>
<evidence type="ECO:0000313" key="2">
    <source>
        <dbReference type="EMBL" id="GFH22317.1"/>
    </source>
</evidence>
<evidence type="ECO:0008006" key="4">
    <source>
        <dbReference type="Google" id="ProtNLM"/>
    </source>
</evidence>
<dbReference type="GO" id="GO:0005930">
    <property type="term" value="C:axoneme"/>
    <property type="evidence" value="ECO:0007669"/>
    <property type="project" value="UniProtKB-SubCell"/>
</dbReference>
<dbReference type="SUPFAM" id="SSF52047">
    <property type="entry name" value="RNI-like"/>
    <property type="match status" value="1"/>
</dbReference>
<dbReference type="Gene3D" id="3.80.10.10">
    <property type="entry name" value="Ribonuclease Inhibitor"/>
    <property type="match status" value="1"/>
</dbReference>
<gene>
    <name evidence="2" type="ORF">HaLaN_19766</name>
</gene>
<comment type="caution">
    <text evidence="2">The sequence shown here is derived from an EMBL/GenBank/DDBJ whole genome shotgun (WGS) entry which is preliminary data.</text>
</comment>
<evidence type="ECO:0000313" key="3">
    <source>
        <dbReference type="Proteomes" id="UP000485058"/>
    </source>
</evidence>
<sequence length="551" mass="60332">MQEWMQGFRHLPVLKHRTGIGPIDRCMPGLGMGCLSLPAPKLNCECEVARLWWHCGRRGGGSNCAFPQLKLDSPGSHVPVAGLKHRNTLSSTPRSIRGRGQIPDSTSLLSQVLPCAVLWARHRAGPMRKSSAGDVNKSQQLQGLQGLPMELLDAVLSQLDASSRLPVFMTSKLLATALLRISPRIQLTYPTPHDVIGQHLRELAPFLIEILQNRQQPKLHLTLQPASSLTDAVEQCGEAEPAAAASDAARLVARMLGAVPLCGAVDCLTIEWHYPLDLPWEPDFSAALAASFPSLTSLAYREARMSIGHLANAINHPLLLPKLLHLDIDGITITHKGQLGRSPFIGSRLQTLSLDADVDVNGEDEFLYGLVPLPPTLTQLVVSSNFSDQLDWGSIAAAVSSLTQLQQLRLTDEIRAYYESGPGLMALLPALAHLPSLHTLQMSEFEVGQEQLGALLALTQITSLQVDRFSGLTSSWASAACSWRQLDVHKMDWDSAAYLPLHSLTHPLHLYQLRNPVLRCWLQLSSTCVSATKQAWCRLVNYGCARPLWTC</sequence>
<accession>A0A699ZHX4</accession>